<protein>
    <submittedName>
        <fullName evidence="6">TIGR03619 family F420-dependent LLM class oxidoreductase</fullName>
        <ecNumber evidence="6">1.-.-.-</ecNumber>
    </submittedName>
</protein>
<dbReference type="PANTHER" id="PTHR42847:SF4">
    <property type="entry name" value="ALKANESULFONATE MONOOXYGENASE-RELATED"/>
    <property type="match status" value="1"/>
</dbReference>
<evidence type="ECO:0000256" key="2">
    <source>
        <dbReference type="ARBA" id="ARBA00022643"/>
    </source>
</evidence>
<evidence type="ECO:0000256" key="1">
    <source>
        <dbReference type="ARBA" id="ARBA00022630"/>
    </source>
</evidence>
<keyword evidence="7" id="KW-1185">Reference proteome</keyword>
<dbReference type="Gene3D" id="3.20.20.30">
    <property type="entry name" value="Luciferase-like domain"/>
    <property type="match status" value="1"/>
</dbReference>
<gene>
    <name evidence="6" type="ORF">KGD84_06990</name>
</gene>
<dbReference type="RefSeq" id="WP_220559447.1">
    <property type="nucleotide sequence ID" value="NZ_CP074133.1"/>
</dbReference>
<dbReference type="PANTHER" id="PTHR42847">
    <property type="entry name" value="ALKANESULFONATE MONOOXYGENASE"/>
    <property type="match status" value="1"/>
</dbReference>
<dbReference type="InterPro" id="IPR050172">
    <property type="entry name" value="SsuD_RutA_monooxygenase"/>
</dbReference>
<name>A0ABX8BS30_9ACTN</name>
<keyword evidence="4" id="KW-0503">Monooxygenase</keyword>
<dbReference type="EMBL" id="CP074133">
    <property type="protein sequence ID" value="QUX24059.1"/>
    <property type="molecule type" value="Genomic_DNA"/>
</dbReference>
<dbReference type="SUPFAM" id="SSF51679">
    <property type="entry name" value="Bacterial luciferase-like"/>
    <property type="match status" value="1"/>
</dbReference>
<sequence>MSEQAPGTTSATRFQVVLPDESPDMPPRVLADLARRAEELGADALWLPDHLLPPAPYGATFGGVYEPLVTLAHLAARTERVRLGTSVLVAAMRDPFTLAKQAATLHALSGGRFVLGVGVGWSREEFAAVGADFATRGARTDETLRLLRHLFEGSGPFRGRFHSYERGVFEPRPASPLPVTVGGASEPALARAAALGDAWQGVGLDAAGFARCRDRLRELTERPVRAQTRIAWDGGEAGFDGAVDLYRALEREGADAVAVWFGDWEGSGERMERFAAAVLRPA</sequence>
<evidence type="ECO:0000259" key="5">
    <source>
        <dbReference type="Pfam" id="PF00296"/>
    </source>
</evidence>
<proteinExistence type="predicted"/>
<keyword evidence="1" id="KW-0285">Flavoprotein</keyword>
<dbReference type="Proteomes" id="UP000676079">
    <property type="component" value="Chromosome"/>
</dbReference>
<evidence type="ECO:0000256" key="3">
    <source>
        <dbReference type="ARBA" id="ARBA00023002"/>
    </source>
</evidence>
<feature type="domain" description="Luciferase-like" evidence="5">
    <location>
        <begin position="22"/>
        <end position="226"/>
    </location>
</feature>
<dbReference type="EC" id="1.-.-.-" evidence="6"/>
<organism evidence="6 7">
    <name type="scientific">Nocardiopsis changdeensis</name>
    <dbReference type="NCBI Taxonomy" id="2831969"/>
    <lineage>
        <taxon>Bacteria</taxon>
        <taxon>Bacillati</taxon>
        <taxon>Actinomycetota</taxon>
        <taxon>Actinomycetes</taxon>
        <taxon>Streptosporangiales</taxon>
        <taxon>Nocardiopsidaceae</taxon>
        <taxon>Nocardiopsis</taxon>
    </lineage>
</organism>
<dbReference type="InterPro" id="IPR019921">
    <property type="entry name" value="Lucif-like_OxRdtase_Rv2161c"/>
</dbReference>
<evidence type="ECO:0000313" key="7">
    <source>
        <dbReference type="Proteomes" id="UP000676079"/>
    </source>
</evidence>
<reference evidence="6 7" key="1">
    <citation type="submission" date="2021-05" db="EMBL/GenBank/DDBJ databases">
        <title>Direct Submission.</title>
        <authorList>
            <person name="Li K."/>
            <person name="Gao J."/>
        </authorList>
    </citation>
    <scope>NUCLEOTIDE SEQUENCE [LARGE SCALE GENOMIC DNA]</scope>
    <source>
        <strain evidence="6 7">Mg02</strain>
    </source>
</reference>
<dbReference type="GO" id="GO:0016491">
    <property type="term" value="F:oxidoreductase activity"/>
    <property type="evidence" value="ECO:0007669"/>
    <property type="project" value="UniProtKB-KW"/>
</dbReference>
<keyword evidence="2" id="KW-0288">FMN</keyword>
<keyword evidence="3 6" id="KW-0560">Oxidoreductase</keyword>
<dbReference type="Pfam" id="PF00296">
    <property type="entry name" value="Bac_luciferase"/>
    <property type="match status" value="1"/>
</dbReference>
<accession>A0ABX8BS30</accession>
<dbReference type="InterPro" id="IPR036661">
    <property type="entry name" value="Luciferase-like_sf"/>
</dbReference>
<evidence type="ECO:0000256" key="4">
    <source>
        <dbReference type="ARBA" id="ARBA00023033"/>
    </source>
</evidence>
<dbReference type="InterPro" id="IPR011251">
    <property type="entry name" value="Luciferase-like_dom"/>
</dbReference>
<evidence type="ECO:0000313" key="6">
    <source>
        <dbReference type="EMBL" id="QUX24059.1"/>
    </source>
</evidence>
<dbReference type="NCBIfam" id="TIGR03619">
    <property type="entry name" value="F420_Rv2161c"/>
    <property type="match status" value="1"/>
</dbReference>